<dbReference type="NCBIfam" id="TIGR04056">
    <property type="entry name" value="OMP_RagA_SusC"/>
    <property type="match status" value="1"/>
</dbReference>
<comment type="similarity">
    <text evidence="8 9">Belongs to the TonB-dependent receptor family.</text>
</comment>
<keyword evidence="14" id="KW-1185">Reference proteome</keyword>
<evidence type="ECO:0000259" key="11">
    <source>
        <dbReference type="Pfam" id="PF00593"/>
    </source>
</evidence>
<protein>
    <submittedName>
        <fullName evidence="13">TonB-linked SusC/RagA family outer membrane protein</fullName>
    </submittedName>
</protein>
<evidence type="ECO:0000256" key="3">
    <source>
        <dbReference type="ARBA" id="ARBA00022452"/>
    </source>
</evidence>
<keyword evidence="10" id="KW-0732">Signal</keyword>
<dbReference type="InterPro" id="IPR023996">
    <property type="entry name" value="TonB-dep_OMP_SusC/RagA"/>
</dbReference>
<keyword evidence="6 8" id="KW-0472">Membrane</keyword>
<dbReference type="Proteomes" id="UP000268007">
    <property type="component" value="Unassembled WGS sequence"/>
</dbReference>
<keyword evidence="7 8" id="KW-0998">Cell outer membrane</keyword>
<evidence type="ECO:0000256" key="4">
    <source>
        <dbReference type="ARBA" id="ARBA00022692"/>
    </source>
</evidence>
<dbReference type="PROSITE" id="PS52016">
    <property type="entry name" value="TONB_DEPENDENT_REC_3"/>
    <property type="match status" value="1"/>
</dbReference>
<dbReference type="NCBIfam" id="TIGR04057">
    <property type="entry name" value="SusC_RagA_signa"/>
    <property type="match status" value="1"/>
</dbReference>
<dbReference type="RefSeq" id="WP_121197442.1">
    <property type="nucleotide sequence ID" value="NZ_RBKU01000001.1"/>
</dbReference>
<feature type="signal peptide" evidence="10">
    <location>
        <begin position="1"/>
        <end position="27"/>
    </location>
</feature>
<evidence type="ECO:0000256" key="1">
    <source>
        <dbReference type="ARBA" id="ARBA00004571"/>
    </source>
</evidence>
<dbReference type="Pfam" id="PF07715">
    <property type="entry name" value="Plug"/>
    <property type="match status" value="1"/>
</dbReference>
<evidence type="ECO:0000256" key="8">
    <source>
        <dbReference type="PROSITE-ProRule" id="PRU01360"/>
    </source>
</evidence>
<accession>A0A495IYH6</accession>
<evidence type="ECO:0000256" key="9">
    <source>
        <dbReference type="RuleBase" id="RU003357"/>
    </source>
</evidence>
<organism evidence="13 14">
    <name type="scientific">Mucilaginibacter gracilis</name>
    <dbReference type="NCBI Taxonomy" id="423350"/>
    <lineage>
        <taxon>Bacteria</taxon>
        <taxon>Pseudomonadati</taxon>
        <taxon>Bacteroidota</taxon>
        <taxon>Sphingobacteriia</taxon>
        <taxon>Sphingobacteriales</taxon>
        <taxon>Sphingobacteriaceae</taxon>
        <taxon>Mucilaginibacter</taxon>
    </lineage>
</organism>
<feature type="chain" id="PRO_5019759095" evidence="10">
    <location>
        <begin position="28"/>
        <end position="984"/>
    </location>
</feature>
<dbReference type="InterPro" id="IPR023997">
    <property type="entry name" value="TonB-dep_OMP_SusC/RagA_CS"/>
</dbReference>
<dbReference type="AlphaFoldDB" id="A0A495IYH6"/>
<evidence type="ECO:0000259" key="12">
    <source>
        <dbReference type="Pfam" id="PF07715"/>
    </source>
</evidence>
<dbReference type="SUPFAM" id="SSF56935">
    <property type="entry name" value="Porins"/>
    <property type="match status" value="1"/>
</dbReference>
<reference evidence="13 14" key="1">
    <citation type="submission" date="2018-10" db="EMBL/GenBank/DDBJ databases">
        <title>Genomic Encyclopedia of Archaeal and Bacterial Type Strains, Phase II (KMG-II): from individual species to whole genera.</title>
        <authorList>
            <person name="Goeker M."/>
        </authorList>
    </citation>
    <scope>NUCLEOTIDE SEQUENCE [LARGE SCALE GENOMIC DNA]</scope>
    <source>
        <strain evidence="13 14">DSM 18602</strain>
    </source>
</reference>
<dbReference type="Pfam" id="PF00593">
    <property type="entry name" value="TonB_dep_Rec_b-barrel"/>
    <property type="match status" value="1"/>
</dbReference>
<feature type="domain" description="TonB-dependent receptor plug" evidence="12">
    <location>
        <begin position="74"/>
        <end position="188"/>
    </location>
</feature>
<keyword evidence="5 9" id="KW-0798">TonB box</keyword>
<dbReference type="InterPro" id="IPR000531">
    <property type="entry name" value="Beta-barrel_TonB"/>
</dbReference>
<dbReference type="InterPro" id="IPR012910">
    <property type="entry name" value="Plug_dom"/>
</dbReference>
<gene>
    <name evidence="13" type="ORF">BDD43_1922</name>
</gene>
<dbReference type="EMBL" id="RBKU01000001">
    <property type="protein sequence ID" value="RKR81766.1"/>
    <property type="molecule type" value="Genomic_DNA"/>
</dbReference>
<evidence type="ECO:0000256" key="2">
    <source>
        <dbReference type="ARBA" id="ARBA00022448"/>
    </source>
</evidence>
<dbReference type="InterPro" id="IPR036942">
    <property type="entry name" value="Beta-barrel_TonB_sf"/>
</dbReference>
<comment type="caution">
    <text evidence="13">The sequence shown here is derived from an EMBL/GenBank/DDBJ whole genome shotgun (WGS) entry which is preliminary data.</text>
</comment>
<dbReference type="InterPro" id="IPR037066">
    <property type="entry name" value="Plug_dom_sf"/>
</dbReference>
<sequence length="984" mass="107584">MIKFRLHAICFFCAAATCFGLWSPALGQSKQPIPKLSKTDSLIRALTLQKDVQDQQNPDVGYLGVKRQPSIGVVSTLLDNRYKELTAQSISALLQAQSAGVHVVNTSGAPGSGALVNIRGVATLNAGTTPLYIVDGIPIRSIRNQSPLALNADNDPLADINPHDIASITVLKDAYATAPYGIRGSNGVVIINTYGGTSGKTLLDVTVNSGVSFAPKELSVLNADQYRNMIIEQETSRGQTAAQIQSGMGRYLLLSTPTNQLWRYNNNTDWQKQMLRSGSLNDFNLLLRGGDAVAKYSLLAGYVNQGGVISNTNYSRFSARFNFDYKVGRKLTFLNTLSYVRSDKTLKDEGSSSNTNPLLLATLKSPTLTSLQHDNFGNTLRDPDSADYAGRNNPYAVINRMRTENSTNRILGKITAQYTFSPNLFLHIGLAGDFDRLNEIRFVPSAGFAPVTYVTRYSAQGNSTELMAINENTLNYEKTSASGISVISAYVGNSFQTTSLDSKYLKAINSTADQFVLNTGDPNFLDSLASSQPTWRLLSFFAGAQYSYKSKYSIGANIRADGSSRFAQGHQWGYFPSVAGSWHLSKEGFLAQNKLISDLTLRTSYGITGNDDVGYYAGYNSLVASPYQGYSAVKLGILGNPNFTWEKTQQFDGGIDIGFFKNGVELTANYYNRTTNDLLNAINLPGISGFKTYTVSEGSMRNRGLELSLATRVKKGAFGWTSGFNIAFNSNTILSLPDKINPIVNYSGGYASILAVGNSVGAYYGYNAVGVYSKTSDVHVKNGASNSAPFKGGDVMFEDVDHNGVIDTNDRKVIGNANPKFFGGFHNTFSYKMFDLAIFMDFAYGNQVYNAQRAALESMSNYDNQSTSILNRWRQEGDVSSMPRLQYGDPEGNNRFSSRWIEDGSYLRFKAVTLGYNMPLKSARLSSIFKSVRIQVTGQNLYTFTKYKGYGPEVGSAINQVQYSADYASLPQSRIIYLGVKLGL</sequence>
<dbReference type="OrthoDB" id="9768177at2"/>
<proteinExistence type="inferred from homology"/>
<evidence type="ECO:0000256" key="6">
    <source>
        <dbReference type="ARBA" id="ARBA00023136"/>
    </source>
</evidence>
<keyword evidence="2 8" id="KW-0813">Transport</keyword>
<dbReference type="GO" id="GO:0009279">
    <property type="term" value="C:cell outer membrane"/>
    <property type="evidence" value="ECO:0007669"/>
    <property type="project" value="UniProtKB-SubCell"/>
</dbReference>
<keyword evidence="4 8" id="KW-0812">Transmembrane</keyword>
<dbReference type="Gene3D" id="2.170.130.10">
    <property type="entry name" value="TonB-dependent receptor, plug domain"/>
    <property type="match status" value="1"/>
</dbReference>
<evidence type="ECO:0000313" key="14">
    <source>
        <dbReference type="Proteomes" id="UP000268007"/>
    </source>
</evidence>
<feature type="domain" description="TonB-dependent receptor-like beta-barrel" evidence="11">
    <location>
        <begin position="375"/>
        <end position="764"/>
    </location>
</feature>
<evidence type="ECO:0000256" key="5">
    <source>
        <dbReference type="ARBA" id="ARBA00023077"/>
    </source>
</evidence>
<dbReference type="InterPro" id="IPR039426">
    <property type="entry name" value="TonB-dep_rcpt-like"/>
</dbReference>
<name>A0A495IYH6_9SPHI</name>
<dbReference type="Gene3D" id="2.40.170.20">
    <property type="entry name" value="TonB-dependent receptor, beta-barrel domain"/>
    <property type="match status" value="1"/>
</dbReference>
<evidence type="ECO:0000256" key="10">
    <source>
        <dbReference type="SAM" id="SignalP"/>
    </source>
</evidence>
<comment type="subcellular location">
    <subcellularLocation>
        <location evidence="1 8">Cell outer membrane</location>
        <topology evidence="1 8">Multi-pass membrane protein</topology>
    </subcellularLocation>
</comment>
<keyword evidence="3 8" id="KW-1134">Transmembrane beta strand</keyword>
<evidence type="ECO:0000256" key="7">
    <source>
        <dbReference type="ARBA" id="ARBA00023237"/>
    </source>
</evidence>
<evidence type="ECO:0000313" key="13">
    <source>
        <dbReference type="EMBL" id="RKR81766.1"/>
    </source>
</evidence>